<comment type="caution">
    <text evidence="1">The sequence shown here is derived from an EMBL/GenBank/DDBJ whole genome shotgun (WGS) entry which is preliminary data.</text>
</comment>
<dbReference type="AlphaFoldDB" id="A0A7C4M0B4"/>
<evidence type="ECO:0000313" key="1">
    <source>
        <dbReference type="EMBL" id="HGT70810.1"/>
    </source>
</evidence>
<sequence length="134" mass="15369">MTQENDFASVAHQLAATYEKHRDSMPLCLTKEQIKKRSESAKKILCLIKKMILSAKKDPDWIIASSLIAMIKTRGGFSRQVTKMFDSDEEITQEMKDKIKEAFDKNVVKSFAFSSCPTFEPWVNFSNKVKPKET</sequence>
<protein>
    <submittedName>
        <fullName evidence="1">Uncharacterized protein</fullName>
    </submittedName>
</protein>
<proteinExistence type="predicted"/>
<gene>
    <name evidence="1" type="ORF">ENT43_00940</name>
</gene>
<name>A0A7C4M0B4_UNCC3</name>
<organism evidence="1">
    <name type="scientific">candidate division CPR3 bacterium</name>
    <dbReference type="NCBI Taxonomy" id="2268181"/>
    <lineage>
        <taxon>Bacteria</taxon>
        <taxon>Bacteria division CPR3</taxon>
    </lineage>
</organism>
<accession>A0A7C4M0B4</accession>
<dbReference type="EMBL" id="DSYQ01000003">
    <property type="protein sequence ID" value="HGT70810.1"/>
    <property type="molecule type" value="Genomic_DNA"/>
</dbReference>
<reference evidence="1" key="1">
    <citation type="journal article" date="2020" name="mSystems">
        <title>Genome- and Community-Level Interaction Insights into Carbon Utilization and Element Cycling Functions of Hydrothermarchaeota in Hydrothermal Sediment.</title>
        <authorList>
            <person name="Zhou Z."/>
            <person name="Liu Y."/>
            <person name="Xu W."/>
            <person name="Pan J."/>
            <person name="Luo Z.H."/>
            <person name="Li M."/>
        </authorList>
    </citation>
    <scope>NUCLEOTIDE SEQUENCE [LARGE SCALE GENOMIC DNA]</scope>
    <source>
        <strain evidence="1">SpSt-579</strain>
    </source>
</reference>